<dbReference type="AlphaFoldDB" id="A0A0C2WSI2"/>
<dbReference type="HOGENOM" id="CLU_2276789_0_0_1"/>
<gene>
    <name evidence="1" type="ORF">M378DRAFT_169471</name>
</gene>
<accession>A0A0C2WSI2</accession>
<dbReference type="EMBL" id="KN818318">
    <property type="protein sequence ID" value="KIL59303.1"/>
    <property type="molecule type" value="Genomic_DNA"/>
</dbReference>
<keyword evidence="2" id="KW-1185">Reference proteome</keyword>
<dbReference type="STRING" id="946122.A0A0C2WSI2"/>
<organism evidence="1 2">
    <name type="scientific">Amanita muscaria (strain Koide BX008)</name>
    <dbReference type="NCBI Taxonomy" id="946122"/>
    <lineage>
        <taxon>Eukaryota</taxon>
        <taxon>Fungi</taxon>
        <taxon>Dikarya</taxon>
        <taxon>Basidiomycota</taxon>
        <taxon>Agaricomycotina</taxon>
        <taxon>Agaricomycetes</taxon>
        <taxon>Agaricomycetidae</taxon>
        <taxon>Agaricales</taxon>
        <taxon>Pluteineae</taxon>
        <taxon>Amanitaceae</taxon>
        <taxon>Amanita</taxon>
    </lineage>
</organism>
<evidence type="ECO:0000313" key="2">
    <source>
        <dbReference type="Proteomes" id="UP000054549"/>
    </source>
</evidence>
<name>A0A0C2WSI2_AMAMK</name>
<sequence length="102" mass="11621">MANLIRSAKSGNDWTQNELRAYNIHVVDQSFVEFFNQNQLPVPSVPPALRHFCETEDRRLAPDDATYALLHYLDLVQNPKEDLEAAVENFAFDLLEISSGKT</sequence>
<dbReference type="OrthoDB" id="3213671at2759"/>
<dbReference type="InParanoid" id="A0A0C2WSI2"/>
<reference evidence="1 2" key="1">
    <citation type="submission" date="2014-04" db="EMBL/GenBank/DDBJ databases">
        <title>Evolutionary Origins and Diversification of the Mycorrhizal Mutualists.</title>
        <authorList>
            <consortium name="DOE Joint Genome Institute"/>
            <consortium name="Mycorrhizal Genomics Consortium"/>
            <person name="Kohler A."/>
            <person name="Kuo A."/>
            <person name="Nagy L.G."/>
            <person name="Floudas D."/>
            <person name="Copeland A."/>
            <person name="Barry K.W."/>
            <person name="Cichocki N."/>
            <person name="Veneault-Fourrey C."/>
            <person name="LaButti K."/>
            <person name="Lindquist E.A."/>
            <person name="Lipzen A."/>
            <person name="Lundell T."/>
            <person name="Morin E."/>
            <person name="Murat C."/>
            <person name="Riley R."/>
            <person name="Ohm R."/>
            <person name="Sun H."/>
            <person name="Tunlid A."/>
            <person name="Henrissat B."/>
            <person name="Grigoriev I.V."/>
            <person name="Hibbett D.S."/>
            <person name="Martin F."/>
        </authorList>
    </citation>
    <scope>NUCLEOTIDE SEQUENCE [LARGE SCALE GENOMIC DNA]</scope>
    <source>
        <strain evidence="1 2">Koide BX008</strain>
    </source>
</reference>
<protein>
    <submittedName>
        <fullName evidence="1">Uncharacterized protein</fullName>
    </submittedName>
</protein>
<evidence type="ECO:0000313" key="1">
    <source>
        <dbReference type="EMBL" id="KIL59303.1"/>
    </source>
</evidence>
<dbReference type="Proteomes" id="UP000054549">
    <property type="component" value="Unassembled WGS sequence"/>
</dbReference>
<proteinExistence type="predicted"/>